<dbReference type="GO" id="GO:0016788">
    <property type="term" value="F:hydrolase activity, acting on ester bonds"/>
    <property type="evidence" value="ECO:0007669"/>
    <property type="project" value="UniProtKB-ARBA"/>
</dbReference>
<evidence type="ECO:0000256" key="1">
    <source>
        <dbReference type="ARBA" id="ARBA00022801"/>
    </source>
</evidence>
<organism evidence="4">
    <name type="scientific">marine sediment metagenome</name>
    <dbReference type="NCBI Taxonomy" id="412755"/>
    <lineage>
        <taxon>unclassified sequences</taxon>
        <taxon>metagenomes</taxon>
        <taxon>ecological metagenomes</taxon>
    </lineage>
</organism>
<dbReference type="Gene3D" id="3.40.50.1820">
    <property type="entry name" value="alpha/beta hydrolase"/>
    <property type="match status" value="1"/>
</dbReference>
<evidence type="ECO:0000313" key="4">
    <source>
        <dbReference type="EMBL" id="KKM63883.1"/>
    </source>
</evidence>
<dbReference type="EMBL" id="LAZR01011011">
    <property type="protein sequence ID" value="KKM63883.1"/>
    <property type="molecule type" value="Genomic_DNA"/>
</dbReference>
<comment type="caution">
    <text evidence="4">The sequence shown here is derived from an EMBL/GenBank/DDBJ whole genome shotgun (WGS) entry which is preliminary data.</text>
</comment>
<dbReference type="SUPFAM" id="SSF53474">
    <property type="entry name" value="alpha/beta-Hydrolases"/>
    <property type="match status" value="1"/>
</dbReference>
<sequence length="382" mass="44050">MRDEVSDSKEEKKIKKKIAKGWTNLKEKSFQKLKAFFTSKLTEKEYPYLKQFEILLILLFIALTALYINRSVSYNKYERVQFQSAGSTLYANLYYPSKSLEFQEKRPLIIYAHGIGSKRDFDLRVPIEFKKRGFLVVALDYQGHGESGDTINKIDETTNIPAIAQDCSKLLDKLESLSFYSEVNTSQIGLIGHSLGGMVVLMNQALDSRFNITVAWAPLVNFEPPRFGFKENEQLSKYIPVNLINETNTNNLLIIMHTRDEALDFDENALKAQQLTNCTVFPITEPLFGGGHQLYSNRVLIKSINWFEQHFFSSKTINGSISISYLWNYVFIFASLIILIFFILLLITFTSSYFTKEKLTENQYKIKKKMNLRVCSKINSPL</sequence>
<evidence type="ECO:0000259" key="3">
    <source>
        <dbReference type="Pfam" id="PF12146"/>
    </source>
</evidence>
<dbReference type="Pfam" id="PF12146">
    <property type="entry name" value="Hydrolase_4"/>
    <property type="match status" value="1"/>
</dbReference>
<feature type="transmembrane region" description="Helical" evidence="2">
    <location>
        <begin position="325"/>
        <end position="349"/>
    </location>
</feature>
<keyword evidence="2" id="KW-1133">Transmembrane helix</keyword>
<accession>A0A0F9J2V1</accession>
<keyword evidence="2" id="KW-0472">Membrane</keyword>
<reference evidence="4" key="1">
    <citation type="journal article" date="2015" name="Nature">
        <title>Complex archaea that bridge the gap between prokaryotes and eukaryotes.</title>
        <authorList>
            <person name="Spang A."/>
            <person name="Saw J.H."/>
            <person name="Jorgensen S.L."/>
            <person name="Zaremba-Niedzwiedzka K."/>
            <person name="Martijn J."/>
            <person name="Lind A.E."/>
            <person name="van Eijk R."/>
            <person name="Schleper C."/>
            <person name="Guy L."/>
            <person name="Ettema T.J."/>
        </authorList>
    </citation>
    <scope>NUCLEOTIDE SEQUENCE</scope>
</reference>
<keyword evidence="2" id="KW-0812">Transmembrane</keyword>
<dbReference type="InterPro" id="IPR029058">
    <property type="entry name" value="AB_hydrolase_fold"/>
</dbReference>
<feature type="domain" description="Serine aminopeptidase S33" evidence="3">
    <location>
        <begin position="104"/>
        <end position="261"/>
    </location>
</feature>
<keyword evidence="1" id="KW-0378">Hydrolase</keyword>
<dbReference type="InterPro" id="IPR022742">
    <property type="entry name" value="Hydrolase_4"/>
</dbReference>
<dbReference type="InterPro" id="IPR050261">
    <property type="entry name" value="FrsA_esterase"/>
</dbReference>
<gene>
    <name evidence="4" type="ORF">LCGC14_1507000</name>
</gene>
<feature type="transmembrane region" description="Helical" evidence="2">
    <location>
        <begin position="48"/>
        <end position="69"/>
    </location>
</feature>
<dbReference type="PANTHER" id="PTHR22946:SF9">
    <property type="entry name" value="POLYKETIDE TRANSFERASE AF380"/>
    <property type="match status" value="1"/>
</dbReference>
<proteinExistence type="predicted"/>
<dbReference type="PANTHER" id="PTHR22946">
    <property type="entry name" value="DIENELACTONE HYDROLASE DOMAIN-CONTAINING PROTEIN-RELATED"/>
    <property type="match status" value="1"/>
</dbReference>
<protein>
    <recommendedName>
        <fullName evidence="3">Serine aminopeptidase S33 domain-containing protein</fullName>
    </recommendedName>
</protein>
<name>A0A0F9J2V1_9ZZZZ</name>
<dbReference type="AlphaFoldDB" id="A0A0F9J2V1"/>
<evidence type="ECO:0000256" key="2">
    <source>
        <dbReference type="SAM" id="Phobius"/>
    </source>
</evidence>